<comment type="similarity">
    <text evidence="1">Belongs to the universal ribosomal protein uL10 family.</text>
</comment>
<sequence>MAIKPTKKEKKEIYDAKLCQLLDDYSEILVVAADNVESNQLQNISRKGRRGRAWWHRQRRPQGSPLCWRCQCRHGCRKPGSVAIDVNSGGFGGGGGGGEGGGGGRGGGGGGGGC</sequence>
<dbReference type="InterPro" id="IPR043141">
    <property type="entry name" value="Ribosomal_uL10-like_sf"/>
</dbReference>
<gene>
    <name evidence="3" type="ORF">LWI29_006591</name>
</gene>
<protein>
    <submittedName>
        <fullName evidence="3">Uncharacterized protein</fullName>
    </submittedName>
</protein>
<proteinExistence type="inferred from homology"/>
<reference evidence="3" key="2">
    <citation type="submission" date="2023-06" db="EMBL/GenBank/DDBJ databases">
        <authorList>
            <person name="Swenson N.G."/>
            <person name="Wegrzyn J.L."/>
            <person name="Mcevoy S.L."/>
        </authorList>
    </citation>
    <scope>NUCLEOTIDE SEQUENCE</scope>
    <source>
        <strain evidence="3">NS2018</strain>
        <tissue evidence="3">Leaf</tissue>
    </source>
</reference>
<evidence type="ECO:0000256" key="1">
    <source>
        <dbReference type="ARBA" id="ARBA00008889"/>
    </source>
</evidence>
<keyword evidence="4" id="KW-1185">Reference proteome</keyword>
<evidence type="ECO:0000313" key="4">
    <source>
        <dbReference type="Proteomes" id="UP001168877"/>
    </source>
</evidence>
<reference evidence="3" key="1">
    <citation type="journal article" date="2022" name="Plant J.">
        <title>Strategies of tolerance reflected in two North American maple genomes.</title>
        <authorList>
            <person name="McEvoy S.L."/>
            <person name="Sezen U.U."/>
            <person name="Trouern-Trend A."/>
            <person name="McMahon S.M."/>
            <person name="Schaberg P.G."/>
            <person name="Yang J."/>
            <person name="Wegrzyn J.L."/>
            <person name="Swenson N.G."/>
        </authorList>
    </citation>
    <scope>NUCLEOTIDE SEQUENCE</scope>
    <source>
        <strain evidence="3">NS2018</strain>
    </source>
</reference>
<dbReference type="EMBL" id="JAUESC010000383">
    <property type="protein sequence ID" value="KAK0584019.1"/>
    <property type="molecule type" value="Genomic_DNA"/>
</dbReference>
<dbReference type="Proteomes" id="UP001168877">
    <property type="component" value="Unassembled WGS sequence"/>
</dbReference>
<dbReference type="Gene3D" id="3.30.70.1730">
    <property type="match status" value="1"/>
</dbReference>
<dbReference type="AlphaFoldDB" id="A0AA39VFU6"/>
<comment type="caution">
    <text evidence="3">The sequence shown here is derived from an EMBL/GenBank/DDBJ whole genome shotgun (WGS) entry which is preliminary data.</text>
</comment>
<accession>A0AA39VFU6</accession>
<evidence type="ECO:0000313" key="3">
    <source>
        <dbReference type="EMBL" id="KAK0584019.1"/>
    </source>
</evidence>
<evidence type="ECO:0000256" key="2">
    <source>
        <dbReference type="SAM" id="MobiDB-lite"/>
    </source>
</evidence>
<name>A0AA39VFU6_ACESA</name>
<organism evidence="3 4">
    <name type="scientific">Acer saccharum</name>
    <name type="common">Sugar maple</name>
    <dbReference type="NCBI Taxonomy" id="4024"/>
    <lineage>
        <taxon>Eukaryota</taxon>
        <taxon>Viridiplantae</taxon>
        <taxon>Streptophyta</taxon>
        <taxon>Embryophyta</taxon>
        <taxon>Tracheophyta</taxon>
        <taxon>Spermatophyta</taxon>
        <taxon>Magnoliopsida</taxon>
        <taxon>eudicotyledons</taxon>
        <taxon>Gunneridae</taxon>
        <taxon>Pentapetalae</taxon>
        <taxon>rosids</taxon>
        <taxon>malvids</taxon>
        <taxon>Sapindales</taxon>
        <taxon>Sapindaceae</taxon>
        <taxon>Hippocastanoideae</taxon>
        <taxon>Acereae</taxon>
        <taxon>Acer</taxon>
    </lineage>
</organism>
<feature type="region of interest" description="Disordered" evidence="2">
    <location>
        <begin position="90"/>
        <end position="114"/>
    </location>
</feature>